<proteinExistence type="predicted"/>
<comment type="caution">
    <text evidence="1">The sequence shown here is derived from an EMBL/GenBank/DDBJ whole genome shotgun (WGS) entry which is preliminary data.</text>
</comment>
<evidence type="ECO:0000313" key="2">
    <source>
        <dbReference type="Proteomes" id="UP000180246"/>
    </source>
</evidence>
<dbReference type="EMBL" id="JRYB01000001">
    <property type="protein sequence ID" value="OIJ42980.1"/>
    <property type="molecule type" value="Genomic_DNA"/>
</dbReference>
<organism evidence="1 2">
    <name type="scientific">Massilia timonae</name>
    <dbReference type="NCBI Taxonomy" id="47229"/>
    <lineage>
        <taxon>Bacteria</taxon>
        <taxon>Pseudomonadati</taxon>
        <taxon>Pseudomonadota</taxon>
        <taxon>Betaproteobacteria</taxon>
        <taxon>Burkholderiales</taxon>
        <taxon>Oxalobacteraceae</taxon>
        <taxon>Telluria group</taxon>
        <taxon>Massilia</taxon>
    </lineage>
</organism>
<dbReference type="Pfam" id="PF05521">
    <property type="entry name" value="Phage_HCP"/>
    <property type="match status" value="1"/>
</dbReference>
<dbReference type="NCBIfam" id="TIGR01563">
    <property type="entry name" value="gp16_SPP1"/>
    <property type="match status" value="1"/>
</dbReference>
<dbReference type="Gene3D" id="2.40.10.270">
    <property type="entry name" value="Bacteriophage SPP1 head-tail adaptor protein"/>
    <property type="match status" value="1"/>
</dbReference>
<dbReference type="RefSeq" id="WP_071363507.1">
    <property type="nucleotide sequence ID" value="NZ_JRYB01000001.1"/>
</dbReference>
<name>A0A1S2NDV9_9BURK</name>
<accession>A0A1S2NDV9</accession>
<dbReference type="InterPro" id="IPR008767">
    <property type="entry name" value="Phage_SPP1_head-tail_adaptor"/>
</dbReference>
<sequence>MMNDRITLQRPGPGAGKLRAPDAWSKIAEVWAHVLFPSGIEVVRAGATVSIVKCSIRIRARRDIDTSWRVMFKGKAYDVESALPDTKDSQFMFLACEEVS</sequence>
<evidence type="ECO:0000313" key="1">
    <source>
        <dbReference type="EMBL" id="OIJ42980.1"/>
    </source>
</evidence>
<dbReference type="Proteomes" id="UP000180246">
    <property type="component" value="Unassembled WGS sequence"/>
</dbReference>
<dbReference type="InterPro" id="IPR038666">
    <property type="entry name" value="SSP1_head-tail_sf"/>
</dbReference>
<protein>
    <submittedName>
        <fullName evidence="1">Phage head-tail joining family protein</fullName>
    </submittedName>
</protein>
<gene>
    <name evidence="1" type="ORF">LO55_5019</name>
</gene>
<dbReference type="AlphaFoldDB" id="A0A1S2NDV9"/>
<reference evidence="1 2" key="1">
    <citation type="submission" date="2014-10" db="EMBL/GenBank/DDBJ databases">
        <authorList>
            <person name="Seo M.-J."/>
            <person name="Seok Y.J."/>
            <person name="Cha I.-T."/>
        </authorList>
    </citation>
    <scope>NUCLEOTIDE SEQUENCE [LARGE SCALE GENOMIC DNA]</scope>
    <source>
        <strain evidence="1 2">NEU</strain>
    </source>
</reference>